<comment type="caution">
    <text evidence="7">The sequence shown here is derived from an EMBL/GenBank/DDBJ whole genome shotgun (WGS) entry which is preliminary data.</text>
</comment>
<sequence>MEISSFRGLAELGMDDNLFFHHWYTNNNSLENIIPSSMAPLMHEDYFQQQQPMLDFKRPAPESCVEGSIRPSKQLKHTTTCDSNFTINPTIQTVKPKEETIWSSYYNTVNSSSVPGKNNCILKPTTTKDHILSERKRREKISQRLIALSALVPGLKKMDKASVLGDAVKHLKQLQDKIKILEEQTKTKSMEKLVLVRKYETHADGDETFSNVTESLPEIQARFCNKDVLIIINCEKRKGLLEKVAAEVEKLNLSVANSSVMAFGDYALNITLLAKKDDEFAMSMNELVNILRSALKIFM</sequence>
<evidence type="ECO:0000256" key="5">
    <source>
        <dbReference type="SAM" id="Coils"/>
    </source>
</evidence>
<dbReference type="SMART" id="SM00353">
    <property type="entry name" value="HLH"/>
    <property type="match status" value="1"/>
</dbReference>
<dbReference type="Pfam" id="PF00010">
    <property type="entry name" value="HLH"/>
    <property type="match status" value="1"/>
</dbReference>
<dbReference type="PANTHER" id="PTHR45959">
    <property type="entry name" value="BHLH TRANSCRIPTION FACTOR"/>
    <property type="match status" value="1"/>
</dbReference>
<dbReference type="InterPro" id="IPR036638">
    <property type="entry name" value="HLH_DNA-bd_sf"/>
</dbReference>
<dbReference type="PROSITE" id="PS50888">
    <property type="entry name" value="BHLH"/>
    <property type="match status" value="1"/>
</dbReference>
<feature type="coiled-coil region" evidence="5">
    <location>
        <begin position="164"/>
        <end position="191"/>
    </location>
</feature>
<dbReference type="InterPro" id="IPR052610">
    <property type="entry name" value="bHLH_transcription_regulator"/>
</dbReference>
<evidence type="ECO:0000259" key="6">
    <source>
        <dbReference type="PROSITE" id="PS50888"/>
    </source>
</evidence>
<keyword evidence="5" id="KW-0175">Coiled coil</keyword>
<evidence type="ECO:0000256" key="3">
    <source>
        <dbReference type="ARBA" id="ARBA00023163"/>
    </source>
</evidence>
<dbReference type="InterPro" id="IPR054502">
    <property type="entry name" value="bHLH-TF_ACT-like_plant"/>
</dbReference>
<keyword evidence="8" id="KW-1185">Reference proteome</keyword>
<evidence type="ECO:0000313" key="8">
    <source>
        <dbReference type="Proteomes" id="UP001632038"/>
    </source>
</evidence>
<feature type="domain" description="BHLH" evidence="6">
    <location>
        <begin position="125"/>
        <end position="174"/>
    </location>
</feature>
<evidence type="ECO:0000313" key="7">
    <source>
        <dbReference type="EMBL" id="KAL3635346.1"/>
    </source>
</evidence>
<evidence type="ECO:0000256" key="4">
    <source>
        <dbReference type="ARBA" id="ARBA00023242"/>
    </source>
</evidence>
<evidence type="ECO:0000256" key="2">
    <source>
        <dbReference type="ARBA" id="ARBA00023015"/>
    </source>
</evidence>
<dbReference type="SUPFAM" id="SSF47459">
    <property type="entry name" value="HLH, helix-loop-helix DNA-binding domain"/>
    <property type="match status" value="1"/>
</dbReference>
<accession>A0ABD3CZA7</accession>
<organism evidence="7 8">
    <name type="scientific">Castilleja foliolosa</name>
    <dbReference type="NCBI Taxonomy" id="1961234"/>
    <lineage>
        <taxon>Eukaryota</taxon>
        <taxon>Viridiplantae</taxon>
        <taxon>Streptophyta</taxon>
        <taxon>Embryophyta</taxon>
        <taxon>Tracheophyta</taxon>
        <taxon>Spermatophyta</taxon>
        <taxon>Magnoliopsida</taxon>
        <taxon>eudicotyledons</taxon>
        <taxon>Gunneridae</taxon>
        <taxon>Pentapetalae</taxon>
        <taxon>asterids</taxon>
        <taxon>lamiids</taxon>
        <taxon>Lamiales</taxon>
        <taxon>Orobanchaceae</taxon>
        <taxon>Pedicularideae</taxon>
        <taxon>Castillejinae</taxon>
        <taxon>Castilleja</taxon>
    </lineage>
</organism>
<gene>
    <name evidence="7" type="ORF">CASFOL_019893</name>
</gene>
<dbReference type="InterPro" id="IPR011598">
    <property type="entry name" value="bHLH_dom"/>
</dbReference>
<dbReference type="Pfam" id="PF22754">
    <property type="entry name" value="bHLH-TF_ACT-like_plant"/>
    <property type="match status" value="1"/>
</dbReference>
<keyword evidence="2" id="KW-0805">Transcription regulation</keyword>
<evidence type="ECO:0000256" key="1">
    <source>
        <dbReference type="ARBA" id="ARBA00004123"/>
    </source>
</evidence>
<name>A0ABD3CZA7_9LAMI</name>
<proteinExistence type="predicted"/>
<dbReference type="GO" id="GO:0005634">
    <property type="term" value="C:nucleus"/>
    <property type="evidence" value="ECO:0007669"/>
    <property type="project" value="UniProtKB-SubCell"/>
</dbReference>
<comment type="subcellular location">
    <subcellularLocation>
        <location evidence="1">Nucleus</location>
    </subcellularLocation>
</comment>
<reference evidence="8" key="1">
    <citation type="journal article" date="2024" name="IScience">
        <title>Strigolactones Initiate the Formation of Haustorium-like Structures in Castilleja.</title>
        <authorList>
            <person name="Buerger M."/>
            <person name="Peterson D."/>
            <person name="Chory J."/>
        </authorList>
    </citation>
    <scope>NUCLEOTIDE SEQUENCE [LARGE SCALE GENOMIC DNA]</scope>
</reference>
<keyword evidence="3" id="KW-0804">Transcription</keyword>
<dbReference type="Gene3D" id="4.10.280.10">
    <property type="entry name" value="Helix-loop-helix DNA-binding domain"/>
    <property type="match status" value="1"/>
</dbReference>
<dbReference type="GO" id="GO:0080090">
    <property type="term" value="P:regulation of primary metabolic process"/>
    <property type="evidence" value="ECO:0007669"/>
    <property type="project" value="UniProtKB-ARBA"/>
</dbReference>
<dbReference type="Proteomes" id="UP001632038">
    <property type="component" value="Unassembled WGS sequence"/>
</dbReference>
<dbReference type="EMBL" id="JAVIJP010000027">
    <property type="protein sequence ID" value="KAL3635346.1"/>
    <property type="molecule type" value="Genomic_DNA"/>
</dbReference>
<dbReference type="AlphaFoldDB" id="A0ABD3CZA7"/>
<keyword evidence="4" id="KW-0539">Nucleus</keyword>
<dbReference type="PANTHER" id="PTHR45959:SF2">
    <property type="entry name" value="BHLH TRANSCRIPTION FACTOR"/>
    <property type="match status" value="1"/>
</dbReference>
<protein>
    <recommendedName>
        <fullName evidence="6">BHLH domain-containing protein</fullName>
    </recommendedName>
</protein>